<reference evidence="2" key="2">
    <citation type="submission" date="2023-01" db="EMBL/GenBank/DDBJ databases">
        <authorList>
            <person name="Sun Q."/>
            <person name="Evtushenko L."/>
        </authorList>
    </citation>
    <scope>NUCLEOTIDE SEQUENCE</scope>
    <source>
        <strain evidence="2">VKM Ac-1447</strain>
    </source>
</reference>
<keyword evidence="3" id="KW-1185">Reference proteome</keyword>
<feature type="transmembrane region" description="Helical" evidence="1">
    <location>
        <begin position="44"/>
        <end position="62"/>
    </location>
</feature>
<evidence type="ECO:0000313" key="2">
    <source>
        <dbReference type="EMBL" id="GLJ79816.1"/>
    </source>
</evidence>
<reference evidence="2" key="1">
    <citation type="journal article" date="2014" name="Int. J. Syst. Evol. Microbiol.">
        <title>Complete genome sequence of Corynebacterium casei LMG S-19264T (=DSM 44701T), isolated from a smear-ripened cheese.</title>
        <authorList>
            <consortium name="US DOE Joint Genome Institute (JGI-PGF)"/>
            <person name="Walter F."/>
            <person name="Albersmeier A."/>
            <person name="Kalinowski J."/>
            <person name="Ruckert C."/>
        </authorList>
    </citation>
    <scope>NUCLEOTIDE SEQUENCE</scope>
    <source>
        <strain evidence="2">VKM Ac-1447</strain>
    </source>
</reference>
<organism evidence="2 3">
    <name type="scientific">Microbacterium imperiale</name>
    <dbReference type="NCBI Taxonomy" id="33884"/>
    <lineage>
        <taxon>Bacteria</taxon>
        <taxon>Bacillati</taxon>
        <taxon>Actinomycetota</taxon>
        <taxon>Actinomycetes</taxon>
        <taxon>Micrococcales</taxon>
        <taxon>Microbacteriaceae</taxon>
        <taxon>Microbacterium</taxon>
    </lineage>
</organism>
<keyword evidence="1" id="KW-0812">Transmembrane</keyword>
<proteinExistence type="predicted"/>
<evidence type="ECO:0000313" key="3">
    <source>
        <dbReference type="Proteomes" id="UP001142317"/>
    </source>
</evidence>
<comment type="caution">
    <text evidence="2">The sequence shown here is derived from an EMBL/GenBank/DDBJ whole genome shotgun (WGS) entry which is preliminary data.</text>
</comment>
<evidence type="ECO:0008006" key="4">
    <source>
        <dbReference type="Google" id="ProtNLM"/>
    </source>
</evidence>
<keyword evidence="1" id="KW-1133">Transmembrane helix</keyword>
<feature type="transmembrane region" description="Helical" evidence="1">
    <location>
        <begin position="21"/>
        <end position="38"/>
    </location>
</feature>
<dbReference type="EMBL" id="BSEO01000005">
    <property type="protein sequence ID" value="GLJ79816.1"/>
    <property type="molecule type" value="Genomic_DNA"/>
</dbReference>
<gene>
    <name evidence="2" type="ORF">GCM10017586_14980</name>
</gene>
<accession>A0A9W6M3B9</accession>
<sequence>MSADENSHESERDSGGGGVNALAIGIALGLPLGSAIGMLVFDNIALGGGIGLLAGIVLGAAVDANRRHQTDDDATSD</sequence>
<dbReference type="RefSeq" id="WP_210007435.1">
    <property type="nucleotide sequence ID" value="NZ_BSEO01000005.1"/>
</dbReference>
<keyword evidence="1" id="KW-0472">Membrane</keyword>
<dbReference type="Proteomes" id="UP001142317">
    <property type="component" value="Unassembled WGS sequence"/>
</dbReference>
<dbReference type="AlphaFoldDB" id="A0A9W6M3B9"/>
<evidence type="ECO:0000256" key="1">
    <source>
        <dbReference type="SAM" id="Phobius"/>
    </source>
</evidence>
<protein>
    <recommendedName>
        <fullName evidence="4">Glycine zipper family protein</fullName>
    </recommendedName>
</protein>
<name>A0A9W6M3B9_9MICO</name>